<dbReference type="GO" id="GO:0008276">
    <property type="term" value="F:protein methyltransferase activity"/>
    <property type="evidence" value="ECO:0007669"/>
    <property type="project" value="InterPro"/>
</dbReference>
<dbReference type="OrthoDB" id="46564at2759"/>
<dbReference type="AlphaFoldDB" id="A0A9P0TPD0"/>
<dbReference type="Pfam" id="PF10294">
    <property type="entry name" value="Methyltransf_16"/>
    <property type="match status" value="1"/>
</dbReference>
<comment type="caution">
    <text evidence="1">The sequence shown here is derived from an EMBL/GenBank/DDBJ whole genome shotgun (WGS) entry which is preliminary data.</text>
</comment>
<keyword evidence="2" id="KW-1185">Reference proteome</keyword>
<evidence type="ECO:0000313" key="2">
    <source>
        <dbReference type="Proteomes" id="UP001152562"/>
    </source>
</evidence>
<evidence type="ECO:0000313" key="1">
    <source>
        <dbReference type="EMBL" id="CAH4032869.1"/>
    </source>
</evidence>
<dbReference type="GO" id="GO:0005634">
    <property type="term" value="C:nucleus"/>
    <property type="evidence" value="ECO:0007669"/>
    <property type="project" value="TreeGrafter"/>
</dbReference>
<dbReference type="PANTHER" id="PTHR23108">
    <property type="entry name" value="METHYLTRANSFERASE-RELATED"/>
    <property type="match status" value="1"/>
</dbReference>
<reference evidence="1" key="1">
    <citation type="submission" date="2022-05" db="EMBL/GenBank/DDBJ databases">
        <authorList>
            <person name="Okamura Y."/>
        </authorList>
    </citation>
    <scope>NUCLEOTIDE SEQUENCE</scope>
</reference>
<proteinExistence type="predicted"/>
<dbReference type="InterPro" id="IPR029063">
    <property type="entry name" value="SAM-dependent_MTases_sf"/>
</dbReference>
<gene>
    <name evidence="1" type="ORF">PIBRA_LOCUS9211</name>
</gene>
<dbReference type="InterPro" id="IPR019410">
    <property type="entry name" value="Methyltransf_16"/>
</dbReference>
<dbReference type="InterPro" id="IPR038899">
    <property type="entry name" value="METTL22"/>
</dbReference>
<dbReference type="CDD" id="cd02440">
    <property type="entry name" value="AdoMet_MTases"/>
    <property type="match status" value="1"/>
</dbReference>
<dbReference type="EMBL" id="CALOZG010000029">
    <property type="protein sequence ID" value="CAH4032869.1"/>
    <property type="molecule type" value="Genomic_DNA"/>
</dbReference>
<accession>A0A9P0TPD0</accession>
<sequence>MMSEMTVVSEIYDEYNYRTDSAPSRKENVISQFPFLLPKEKAKHTFDEDDDLDFERPSREVIKIEHSFKTKIALVGLQVWRGAFLLGDLLIHLGVNGELEGKTILELGAGTGLTSFVAGIYAKKVVCTDIDLGGILDLIKINARCNSKLIKSEFIVLPLDFTNLNWNAALFKEIQQTDIIIAADVIYDDDVTSAFVSTVQKILDTNPPKTIYIVLEKRYVFTIEHMESIAPCYETFLALLDKVKCDWIVEQLPLNFPKYFTYDRVKELVLWKISSK</sequence>
<organism evidence="1 2">
    <name type="scientific">Pieris brassicae</name>
    <name type="common">White butterfly</name>
    <name type="synonym">Large white butterfly</name>
    <dbReference type="NCBI Taxonomy" id="7116"/>
    <lineage>
        <taxon>Eukaryota</taxon>
        <taxon>Metazoa</taxon>
        <taxon>Ecdysozoa</taxon>
        <taxon>Arthropoda</taxon>
        <taxon>Hexapoda</taxon>
        <taxon>Insecta</taxon>
        <taxon>Pterygota</taxon>
        <taxon>Neoptera</taxon>
        <taxon>Endopterygota</taxon>
        <taxon>Lepidoptera</taxon>
        <taxon>Glossata</taxon>
        <taxon>Ditrysia</taxon>
        <taxon>Papilionoidea</taxon>
        <taxon>Pieridae</taxon>
        <taxon>Pierinae</taxon>
        <taxon>Pieris</taxon>
    </lineage>
</organism>
<evidence type="ECO:0008006" key="3">
    <source>
        <dbReference type="Google" id="ProtNLM"/>
    </source>
</evidence>
<dbReference type="SUPFAM" id="SSF53335">
    <property type="entry name" value="S-adenosyl-L-methionine-dependent methyltransferases"/>
    <property type="match status" value="1"/>
</dbReference>
<protein>
    <recommendedName>
        <fullName evidence="3">Methyltransferase-like protein 22</fullName>
    </recommendedName>
</protein>
<dbReference type="Proteomes" id="UP001152562">
    <property type="component" value="Unassembled WGS sequence"/>
</dbReference>
<name>A0A9P0TPD0_PIEBR</name>
<dbReference type="PANTHER" id="PTHR23108:SF0">
    <property type="entry name" value="METHYLTRANSFERASE-LIKE PROTEIN 22"/>
    <property type="match status" value="1"/>
</dbReference>
<dbReference type="Gene3D" id="3.40.50.150">
    <property type="entry name" value="Vaccinia Virus protein VP39"/>
    <property type="match status" value="1"/>
</dbReference>